<evidence type="ECO:0000313" key="3">
    <source>
        <dbReference type="Proteomes" id="UP000229834"/>
    </source>
</evidence>
<dbReference type="AlphaFoldDB" id="A0A2H0K724"/>
<accession>A0A2H0K724</accession>
<reference evidence="2 3" key="1">
    <citation type="submission" date="2017-09" db="EMBL/GenBank/DDBJ databases">
        <title>Depth-based differentiation of microbial function through sediment-hosted aquifers and enrichment of novel symbionts in the deep terrestrial subsurface.</title>
        <authorList>
            <person name="Probst A.J."/>
            <person name="Ladd B."/>
            <person name="Jarett J.K."/>
            <person name="Geller-Mcgrath D.E."/>
            <person name="Sieber C.M."/>
            <person name="Emerson J.B."/>
            <person name="Anantharaman K."/>
            <person name="Thomas B.C."/>
            <person name="Malmstrom R."/>
            <person name="Stieglmeier M."/>
            <person name="Klingl A."/>
            <person name="Woyke T."/>
            <person name="Ryan C.M."/>
            <person name="Banfield J.F."/>
        </authorList>
    </citation>
    <scope>NUCLEOTIDE SEQUENCE [LARGE SCALE GENOMIC DNA]</scope>
    <source>
        <strain evidence="2">CG11_big_fil_rev_8_21_14_0_20_40_24</strain>
    </source>
</reference>
<dbReference type="EMBL" id="PCVC01000029">
    <property type="protein sequence ID" value="PIQ67036.1"/>
    <property type="molecule type" value="Genomic_DNA"/>
</dbReference>
<name>A0A2H0K724_9BACT</name>
<organism evidence="2 3">
    <name type="scientific">Candidatus Zambryskibacteria bacterium CG11_big_fil_rev_8_21_14_0_20_40_24</name>
    <dbReference type="NCBI Taxonomy" id="1975116"/>
    <lineage>
        <taxon>Bacteria</taxon>
        <taxon>Candidatus Zambryskiibacteriota</taxon>
    </lineage>
</organism>
<evidence type="ECO:0000259" key="1">
    <source>
        <dbReference type="Pfam" id="PF26449"/>
    </source>
</evidence>
<feature type="domain" description="DUF8128" evidence="1">
    <location>
        <begin position="176"/>
        <end position="457"/>
    </location>
</feature>
<dbReference type="Pfam" id="PF26449">
    <property type="entry name" value="DUF8128"/>
    <property type="match status" value="1"/>
</dbReference>
<sequence>MEISKENSLQTRFRSPKEELYHLSDRVNEKEKEVLDAGGFKGKETLIREALLEYEKKSTSDVLHQDFALKPIEINGLVLNLTPEEHDRKIEQLALILMQKGIKNTLSVIEKTGDTHLEDDFHRFLVEYVHQGMDIKGAKRKSALYKTLSMTLYEVVIPDSPNGEKPLREIISGMEQFYAGMLSVSSDGDPKENYLVLEIANSNGSEEFVFYVSVPNTKKSLFEKQILSIFPKAAVTEKNDDYNIFNESGISVASVASHVSNGIFPIKTYENFDHDPFNVILNSFSKINKDGEGASLQVILQPTGNLYSKRYQKSLEKIQNGASVKEALGEGGFSKELFNIFGEVFSPKKKDVLEKKEEQKVVDQSIVERIQKKASSPILLSNIRLVSSANTKERAEEIISDLESAFQQFNDPQSNSLKFNRAKGGRLKALLRDFSFRTFSPTNGITLNLNELTTIIH</sequence>
<protein>
    <recommendedName>
        <fullName evidence="1">DUF8128 domain-containing protein</fullName>
    </recommendedName>
</protein>
<dbReference type="InterPro" id="IPR058441">
    <property type="entry name" value="DUF8128"/>
</dbReference>
<proteinExistence type="predicted"/>
<feature type="non-terminal residue" evidence="2">
    <location>
        <position position="457"/>
    </location>
</feature>
<evidence type="ECO:0000313" key="2">
    <source>
        <dbReference type="EMBL" id="PIQ67036.1"/>
    </source>
</evidence>
<gene>
    <name evidence="2" type="ORF">COV95_00925</name>
</gene>
<dbReference type="Proteomes" id="UP000229834">
    <property type="component" value="Unassembled WGS sequence"/>
</dbReference>
<comment type="caution">
    <text evidence="2">The sequence shown here is derived from an EMBL/GenBank/DDBJ whole genome shotgun (WGS) entry which is preliminary data.</text>
</comment>